<dbReference type="OrthoDB" id="9975416at2759"/>
<dbReference type="Gene3D" id="3.40.630.30">
    <property type="match status" value="1"/>
</dbReference>
<reference evidence="4 5" key="1">
    <citation type="submission" date="2016-08" db="EMBL/GenBank/DDBJ databases">
        <title>A Parts List for Fungal Cellulosomes Revealed by Comparative Genomics.</title>
        <authorList>
            <consortium name="DOE Joint Genome Institute"/>
            <person name="Haitjema C.H."/>
            <person name="Gilmore S.P."/>
            <person name="Henske J.K."/>
            <person name="Solomon K.V."/>
            <person name="De Groot R."/>
            <person name="Kuo A."/>
            <person name="Mondo S.J."/>
            <person name="Salamov A.A."/>
            <person name="Labutti K."/>
            <person name="Zhao Z."/>
            <person name="Chiniquy J."/>
            <person name="Barry K."/>
            <person name="Brewer H.M."/>
            <person name="Purvine S.O."/>
            <person name="Wright A.T."/>
            <person name="Boxma B."/>
            <person name="Van Alen T."/>
            <person name="Hackstein J.H."/>
            <person name="Baker S.E."/>
            <person name="Grigoriev I.V."/>
            <person name="O'Malley M.A."/>
        </authorList>
    </citation>
    <scope>NUCLEOTIDE SEQUENCE [LARGE SCALE GENOMIC DNA]</scope>
    <source>
        <strain evidence="4 5">S4</strain>
    </source>
</reference>
<dbReference type="AlphaFoldDB" id="A0A1Y1XQ93"/>
<name>A0A1Y1XQ93_9FUNG</name>
<accession>A0A1Y1XQ93</accession>
<reference evidence="4 5" key="2">
    <citation type="submission" date="2016-08" db="EMBL/GenBank/DDBJ databases">
        <title>Pervasive Adenine N6-methylation of Active Genes in Fungi.</title>
        <authorList>
            <consortium name="DOE Joint Genome Institute"/>
            <person name="Mondo S.J."/>
            <person name="Dannebaum R.O."/>
            <person name="Kuo R.C."/>
            <person name="Labutti K."/>
            <person name="Haridas S."/>
            <person name="Kuo A."/>
            <person name="Salamov A."/>
            <person name="Ahrendt S.R."/>
            <person name="Lipzen A."/>
            <person name="Sullivan W."/>
            <person name="Andreopoulos W.B."/>
            <person name="Clum A."/>
            <person name="Lindquist E."/>
            <person name="Daum C."/>
            <person name="Ramamoorthy G.K."/>
            <person name="Gryganskyi A."/>
            <person name="Culley D."/>
            <person name="Magnuson J.K."/>
            <person name="James T.Y."/>
            <person name="O'Malley M.A."/>
            <person name="Stajich J.E."/>
            <person name="Spatafora J.W."/>
            <person name="Visel A."/>
            <person name="Grigoriev I.V."/>
        </authorList>
    </citation>
    <scope>NUCLEOTIDE SEQUENCE [LARGE SCALE GENOMIC DNA]</scope>
    <source>
        <strain evidence="4 5">S4</strain>
    </source>
</reference>
<evidence type="ECO:0000313" key="5">
    <source>
        <dbReference type="Proteomes" id="UP000193944"/>
    </source>
</evidence>
<dbReference type="CDD" id="cd04301">
    <property type="entry name" value="NAT_SF"/>
    <property type="match status" value="1"/>
</dbReference>
<protein>
    <submittedName>
        <fullName evidence="4">Acetyltransferase</fullName>
    </submittedName>
</protein>
<evidence type="ECO:0000313" key="4">
    <source>
        <dbReference type="EMBL" id="ORX87930.1"/>
    </source>
</evidence>
<evidence type="ECO:0000256" key="1">
    <source>
        <dbReference type="ARBA" id="ARBA00022679"/>
    </source>
</evidence>
<gene>
    <name evidence="4" type="ORF">BCR32DRAFT_324269</name>
</gene>
<dbReference type="PROSITE" id="PS51186">
    <property type="entry name" value="GNAT"/>
    <property type="match status" value="1"/>
</dbReference>
<sequence length="171" mass="19848">MIEIKPCTLEDIPTLVDVSCRTFAETFDNDNTPEDMELYLEKNFSATQLTKEFENKESQFVLAFIDGKCAAYMKINVGEAQTEKDYPNSLEIQRIYVLKEFKGKHVGTELIKYALDYGKKQNNLEYAWLGVWEHNHPAIGFYKKFGFTQFGSHVFVLGTDRQTDILMKRSF</sequence>
<dbReference type="Pfam" id="PF00583">
    <property type="entry name" value="Acetyltransf_1"/>
    <property type="match status" value="1"/>
</dbReference>
<dbReference type="PANTHER" id="PTHR42919:SF8">
    <property type="entry name" value="N-ALPHA-ACETYLTRANSFERASE 50"/>
    <property type="match status" value="1"/>
</dbReference>
<dbReference type="EMBL" id="MCFG01000004">
    <property type="protein sequence ID" value="ORX87930.1"/>
    <property type="molecule type" value="Genomic_DNA"/>
</dbReference>
<keyword evidence="5" id="KW-1185">Reference proteome</keyword>
<dbReference type="PANTHER" id="PTHR42919">
    <property type="entry name" value="N-ALPHA-ACETYLTRANSFERASE"/>
    <property type="match status" value="1"/>
</dbReference>
<dbReference type="InterPro" id="IPR051556">
    <property type="entry name" value="N-term/lysine_N-AcTrnsfr"/>
</dbReference>
<dbReference type="SUPFAM" id="SSF55729">
    <property type="entry name" value="Acyl-CoA N-acyltransferases (Nat)"/>
    <property type="match status" value="1"/>
</dbReference>
<evidence type="ECO:0000259" key="3">
    <source>
        <dbReference type="PROSITE" id="PS51186"/>
    </source>
</evidence>
<feature type="domain" description="N-acetyltransferase" evidence="3">
    <location>
        <begin position="2"/>
        <end position="171"/>
    </location>
</feature>
<organism evidence="4 5">
    <name type="scientific">Anaeromyces robustus</name>
    <dbReference type="NCBI Taxonomy" id="1754192"/>
    <lineage>
        <taxon>Eukaryota</taxon>
        <taxon>Fungi</taxon>
        <taxon>Fungi incertae sedis</taxon>
        <taxon>Chytridiomycota</taxon>
        <taxon>Chytridiomycota incertae sedis</taxon>
        <taxon>Neocallimastigomycetes</taxon>
        <taxon>Neocallimastigales</taxon>
        <taxon>Neocallimastigaceae</taxon>
        <taxon>Anaeromyces</taxon>
    </lineage>
</organism>
<dbReference type="InterPro" id="IPR000182">
    <property type="entry name" value="GNAT_dom"/>
</dbReference>
<comment type="caution">
    <text evidence="4">The sequence shown here is derived from an EMBL/GenBank/DDBJ whole genome shotgun (WGS) entry which is preliminary data.</text>
</comment>
<dbReference type="Proteomes" id="UP000193944">
    <property type="component" value="Unassembled WGS sequence"/>
</dbReference>
<dbReference type="GO" id="GO:0016747">
    <property type="term" value="F:acyltransferase activity, transferring groups other than amino-acyl groups"/>
    <property type="evidence" value="ECO:0007669"/>
    <property type="project" value="InterPro"/>
</dbReference>
<proteinExistence type="predicted"/>
<keyword evidence="2" id="KW-0012">Acyltransferase</keyword>
<evidence type="ECO:0000256" key="2">
    <source>
        <dbReference type="ARBA" id="ARBA00023315"/>
    </source>
</evidence>
<keyword evidence="1 4" id="KW-0808">Transferase</keyword>
<dbReference type="STRING" id="1754192.A0A1Y1XQ93"/>
<dbReference type="InterPro" id="IPR016181">
    <property type="entry name" value="Acyl_CoA_acyltransferase"/>
</dbReference>